<comment type="caution">
    <text evidence="2">The sequence shown here is derived from an EMBL/GenBank/DDBJ whole genome shotgun (WGS) entry which is preliminary data.</text>
</comment>
<protein>
    <submittedName>
        <fullName evidence="2">Uncharacterized protein</fullName>
    </submittedName>
</protein>
<accession>A0A448WMP5</accession>
<evidence type="ECO:0000256" key="1">
    <source>
        <dbReference type="SAM" id="MobiDB-lite"/>
    </source>
</evidence>
<dbReference type="AlphaFoldDB" id="A0A448WMP5"/>
<evidence type="ECO:0000313" key="3">
    <source>
        <dbReference type="Proteomes" id="UP000784294"/>
    </source>
</evidence>
<dbReference type="Proteomes" id="UP000784294">
    <property type="component" value="Unassembled WGS sequence"/>
</dbReference>
<sequence>MPCSELDELEAYMQRVQSSSSRRSDRIRLKTQLMELRRDEARLLKQLGLPLASRARRRQSASSVPSSFSAADALRAARGSLRTEENSSELMSCEQNELDKFDLHQTASSLDPSNPLEHEDDSNTRGVGGT</sequence>
<keyword evidence="3" id="KW-1185">Reference proteome</keyword>
<organism evidence="2 3">
    <name type="scientific">Protopolystoma xenopodis</name>
    <dbReference type="NCBI Taxonomy" id="117903"/>
    <lineage>
        <taxon>Eukaryota</taxon>
        <taxon>Metazoa</taxon>
        <taxon>Spiralia</taxon>
        <taxon>Lophotrochozoa</taxon>
        <taxon>Platyhelminthes</taxon>
        <taxon>Monogenea</taxon>
        <taxon>Polyopisthocotylea</taxon>
        <taxon>Polystomatidea</taxon>
        <taxon>Polystomatidae</taxon>
        <taxon>Protopolystoma</taxon>
    </lineage>
</organism>
<feature type="region of interest" description="Disordered" evidence="1">
    <location>
        <begin position="53"/>
        <end position="130"/>
    </location>
</feature>
<feature type="compositionally biased region" description="Low complexity" evidence="1">
    <location>
        <begin position="60"/>
        <end position="73"/>
    </location>
</feature>
<reference evidence="2" key="1">
    <citation type="submission" date="2018-11" db="EMBL/GenBank/DDBJ databases">
        <authorList>
            <consortium name="Pathogen Informatics"/>
        </authorList>
    </citation>
    <scope>NUCLEOTIDE SEQUENCE</scope>
</reference>
<name>A0A448WMP5_9PLAT</name>
<evidence type="ECO:0000313" key="2">
    <source>
        <dbReference type="EMBL" id="VEL15498.1"/>
    </source>
</evidence>
<proteinExistence type="predicted"/>
<dbReference type="EMBL" id="CAAALY010024794">
    <property type="protein sequence ID" value="VEL15498.1"/>
    <property type="molecule type" value="Genomic_DNA"/>
</dbReference>
<gene>
    <name evidence="2" type="ORF">PXEA_LOCUS8938</name>
</gene>